<dbReference type="GO" id="GO:0000155">
    <property type="term" value="F:phosphorelay sensor kinase activity"/>
    <property type="evidence" value="ECO:0007669"/>
    <property type="project" value="InterPro"/>
</dbReference>
<evidence type="ECO:0000259" key="8">
    <source>
        <dbReference type="PROSITE" id="PS50113"/>
    </source>
</evidence>
<dbReference type="SMART" id="SM00388">
    <property type="entry name" value="HisKA"/>
    <property type="match status" value="1"/>
</dbReference>
<dbReference type="EMBL" id="BMPF01000002">
    <property type="protein sequence ID" value="GGL31351.1"/>
    <property type="molecule type" value="Genomic_DNA"/>
</dbReference>
<evidence type="ECO:0000256" key="5">
    <source>
        <dbReference type="ARBA" id="ARBA00023136"/>
    </source>
</evidence>
<dbReference type="NCBIfam" id="TIGR00229">
    <property type="entry name" value="sensory_box"/>
    <property type="match status" value="1"/>
</dbReference>
<dbReference type="PANTHER" id="PTHR42878:SF15">
    <property type="entry name" value="BACTERIOPHYTOCHROME"/>
    <property type="match status" value="1"/>
</dbReference>
<dbReference type="Pfam" id="PF00512">
    <property type="entry name" value="HisKA"/>
    <property type="match status" value="1"/>
</dbReference>
<evidence type="ECO:0000256" key="3">
    <source>
        <dbReference type="ARBA" id="ARBA00022679"/>
    </source>
</evidence>
<feature type="domain" description="PAC" evidence="8">
    <location>
        <begin position="94"/>
        <end position="144"/>
    </location>
</feature>
<dbReference type="Pfam" id="PF00989">
    <property type="entry name" value="PAS"/>
    <property type="match status" value="1"/>
</dbReference>
<dbReference type="GO" id="GO:0000156">
    <property type="term" value="F:phosphorelay response regulator activity"/>
    <property type="evidence" value="ECO:0007669"/>
    <property type="project" value="TreeGrafter"/>
</dbReference>
<gene>
    <name evidence="9" type="ORF">GCM10009037_13840</name>
</gene>
<dbReference type="InterPro" id="IPR035965">
    <property type="entry name" value="PAS-like_dom_sf"/>
</dbReference>
<dbReference type="GO" id="GO:0007234">
    <property type="term" value="P:osmosensory signaling via phosphorelay pathway"/>
    <property type="evidence" value="ECO:0007669"/>
    <property type="project" value="TreeGrafter"/>
</dbReference>
<keyword evidence="5" id="KW-0472">Membrane</keyword>
<dbReference type="RefSeq" id="WP_188881383.1">
    <property type="nucleotide sequence ID" value="NZ_BMPF01000002.1"/>
</dbReference>
<evidence type="ECO:0000313" key="10">
    <source>
        <dbReference type="Proteomes" id="UP000628840"/>
    </source>
</evidence>
<organism evidence="9 10">
    <name type="scientific">Halarchaeum grantii</name>
    <dbReference type="NCBI Taxonomy" id="1193105"/>
    <lineage>
        <taxon>Archaea</taxon>
        <taxon>Methanobacteriati</taxon>
        <taxon>Methanobacteriota</taxon>
        <taxon>Stenosarchaea group</taxon>
        <taxon>Halobacteria</taxon>
        <taxon>Halobacteriales</taxon>
        <taxon>Halobacteriaceae</taxon>
    </lineage>
</organism>
<comment type="catalytic activity">
    <reaction evidence="1">
        <text>ATP + protein L-histidine = ADP + protein N-phospho-L-histidine.</text>
        <dbReference type="EC" id="2.7.13.3"/>
    </reaction>
</comment>
<dbReference type="InterPro" id="IPR003594">
    <property type="entry name" value="HATPase_dom"/>
</dbReference>
<evidence type="ECO:0000313" key="9">
    <source>
        <dbReference type="EMBL" id="GGL31351.1"/>
    </source>
</evidence>
<evidence type="ECO:0000259" key="6">
    <source>
        <dbReference type="PROSITE" id="PS50109"/>
    </source>
</evidence>
<dbReference type="Gene3D" id="1.10.287.130">
    <property type="match status" value="1"/>
</dbReference>
<dbReference type="InterPro" id="IPR036097">
    <property type="entry name" value="HisK_dim/P_sf"/>
</dbReference>
<protein>
    <recommendedName>
        <fullName evidence="2">histidine kinase</fullName>
        <ecNumber evidence="2">2.7.13.3</ecNumber>
    </recommendedName>
</protein>
<dbReference type="EC" id="2.7.13.3" evidence="2"/>
<dbReference type="InterPro" id="IPR000014">
    <property type="entry name" value="PAS"/>
</dbReference>
<name>A0A830EUN3_9EURY</name>
<evidence type="ECO:0000256" key="4">
    <source>
        <dbReference type="ARBA" id="ARBA00022777"/>
    </source>
</evidence>
<dbReference type="SMART" id="SM00387">
    <property type="entry name" value="HATPase_c"/>
    <property type="match status" value="1"/>
</dbReference>
<evidence type="ECO:0000256" key="1">
    <source>
        <dbReference type="ARBA" id="ARBA00000085"/>
    </source>
</evidence>
<dbReference type="InterPro" id="IPR005467">
    <property type="entry name" value="His_kinase_dom"/>
</dbReference>
<dbReference type="PROSITE" id="PS50109">
    <property type="entry name" value="HIS_KIN"/>
    <property type="match status" value="1"/>
</dbReference>
<dbReference type="GO" id="GO:0016020">
    <property type="term" value="C:membrane"/>
    <property type="evidence" value="ECO:0007669"/>
    <property type="project" value="UniProtKB-SubCell"/>
</dbReference>
<dbReference type="CDD" id="cd00082">
    <property type="entry name" value="HisKA"/>
    <property type="match status" value="1"/>
</dbReference>
<dbReference type="GO" id="GO:0006355">
    <property type="term" value="P:regulation of DNA-templated transcription"/>
    <property type="evidence" value="ECO:0007669"/>
    <property type="project" value="InterPro"/>
</dbReference>
<proteinExistence type="predicted"/>
<dbReference type="InterPro" id="IPR000700">
    <property type="entry name" value="PAS-assoc_C"/>
</dbReference>
<dbReference type="Pfam" id="PF02518">
    <property type="entry name" value="HATPase_c"/>
    <property type="match status" value="1"/>
</dbReference>
<dbReference type="OrthoDB" id="8127at2157"/>
<dbReference type="InterPro" id="IPR036890">
    <property type="entry name" value="HATPase_C_sf"/>
</dbReference>
<dbReference type="Gene3D" id="3.30.565.10">
    <property type="entry name" value="Histidine kinase-like ATPase, C-terminal domain"/>
    <property type="match status" value="1"/>
</dbReference>
<dbReference type="SUPFAM" id="SSF55785">
    <property type="entry name" value="PYP-like sensor domain (PAS domain)"/>
    <property type="match status" value="1"/>
</dbReference>
<dbReference type="PANTHER" id="PTHR42878">
    <property type="entry name" value="TWO-COMPONENT HISTIDINE KINASE"/>
    <property type="match status" value="1"/>
</dbReference>
<sequence>MGNAAEFVRSGGSLRDDDEFLRALIENTSEGLLTIDEDSVIVFANPAMERILGYAPEELVGSSKMSIIPERFRSAHANGLDQYLQSGERHIDWDGVELTALHADGHEVPVSVSLREHEYDGERVFTGIITDITERKAREETLREQKAELEEFADVLSHDLRNPLAVAKAQLSLERDRRDSEYLRTVDESIDRIDQIIEDMLARARRTDDADAVDTLLVHAVAQAAWDTVATGDATLDLPDGVWQVRANRSRFRQLLENLFRNAVEHSGRSDPTVTVGVVGDGDGFYVADDGTGFSDEVIARDVGRSLDTESGHYGLHIVGTIASEHGWSMRLEAGADGGARVEFRDVTLVGKADAAVSS</sequence>
<dbReference type="SMART" id="SM00091">
    <property type="entry name" value="PAS"/>
    <property type="match status" value="1"/>
</dbReference>
<reference evidence="9 10" key="1">
    <citation type="journal article" date="2019" name="Int. J. Syst. Evol. Microbiol.">
        <title>The Global Catalogue of Microorganisms (GCM) 10K type strain sequencing project: providing services to taxonomists for standard genome sequencing and annotation.</title>
        <authorList>
            <consortium name="The Broad Institute Genomics Platform"/>
            <consortium name="The Broad Institute Genome Sequencing Center for Infectious Disease"/>
            <person name="Wu L."/>
            <person name="Ma J."/>
        </authorList>
    </citation>
    <scope>NUCLEOTIDE SEQUENCE [LARGE SCALE GENOMIC DNA]</scope>
    <source>
        <strain evidence="9 10">JCM 19585</strain>
    </source>
</reference>
<dbReference type="CDD" id="cd00130">
    <property type="entry name" value="PAS"/>
    <property type="match status" value="1"/>
</dbReference>
<dbReference type="Proteomes" id="UP000628840">
    <property type="component" value="Unassembled WGS sequence"/>
</dbReference>
<dbReference type="SUPFAM" id="SSF47384">
    <property type="entry name" value="Homodimeric domain of signal transducing histidine kinase"/>
    <property type="match status" value="1"/>
</dbReference>
<accession>A0A830EUN3</accession>
<dbReference type="AlphaFoldDB" id="A0A830EUN3"/>
<evidence type="ECO:0000259" key="7">
    <source>
        <dbReference type="PROSITE" id="PS50112"/>
    </source>
</evidence>
<dbReference type="InterPro" id="IPR050351">
    <property type="entry name" value="BphY/WalK/GraS-like"/>
</dbReference>
<feature type="domain" description="Histidine kinase" evidence="6">
    <location>
        <begin position="155"/>
        <end position="345"/>
    </location>
</feature>
<comment type="caution">
    <text evidence="9">The sequence shown here is derived from an EMBL/GenBank/DDBJ whole genome shotgun (WGS) entry which is preliminary data.</text>
</comment>
<keyword evidence="10" id="KW-1185">Reference proteome</keyword>
<dbReference type="Gene3D" id="3.30.450.20">
    <property type="entry name" value="PAS domain"/>
    <property type="match status" value="1"/>
</dbReference>
<dbReference type="InterPro" id="IPR003661">
    <property type="entry name" value="HisK_dim/P_dom"/>
</dbReference>
<keyword evidence="4" id="KW-0418">Kinase</keyword>
<keyword evidence="3" id="KW-0808">Transferase</keyword>
<dbReference type="InterPro" id="IPR013767">
    <property type="entry name" value="PAS_fold"/>
</dbReference>
<dbReference type="SUPFAM" id="SSF55874">
    <property type="entry name" value="ATPase domain of HSP90 chaperone/DNA topoisomerase II/histidine kinase"/>
    <property type="match status" value="1"/>
</dbReference>
<dbReference type="PROSITE" id="PS50112">
    <property type="entry name" value="PAS"/>
    <property type="match status" value="1"/>
</dbReference>
<evidence type="ECO:0000256" key="2">
    <source>
        <dbReference type="ARBA" id="ARBA00012438"/>
    </source>
</evidence>
<feature type="domain" description="PAS" evidence="7">
    <location>
        <begin position="17"/>
        <end position="87"/>
    </location>
</feature>
<dbReference type="GO" id="GO:0030295">
    <property type="term" value="F:protein kinase activator activity"/>
    <property type="evidence" value="ECO:0007669"/>
    <property type="project" value="TreeGrafter"/>
</dbReference>
<dbReference type="PROSITE" id="PS50113">
    <property type="entry name" value="PAC"/>
    <property type="match status" value="1"/>
</dbReference>